<reference evidence="14 15" key="1">
    <citation type="submission" date="2016-05" db="EMBL/GenBank/DDBJ databases">
        <title>Genomic Taxonomy of the Vibrionaceae.</title>
        <authorList>
            <person name="Gomez-Gil B."/>
            <person name="Enciso-Ibarra J."/>
        </authorList>
    </citation>
    <scope>NUCLEOTIDE SEQUENCE [LARGE SCALE GENOMIC DNA]</scope>
    <source>
        <strain evidence="14 15">CAIM 1920</strain>
    </source>
</reference>
<dbReference type="GO" id="GO:0016798">
    <property type="term" value="F:hydrolase activity, acting on glycosyl bonds"/>
    <property type="evidence" value="ECO:0007669"/>
    <property type="project" value="UniProtKB-KW"/>
</dbReference>
<dbReference type="InterPro" id="IPR019301">
    <property type="entry name" value="Flagellar_prot_FlgJ_N"/>
</dbReference>
<evidence type="ECO:0000256" key="2">
    <source>
        <dbReference type="ARBA" id="ARBA00004418"/>
    </source>
</evidence>
<keyword evidence="15" id="KW-1185">Reference proteome</keyword>
<evidence type="ECO:0000256" key="3">
    <source>
        <dbReference type="ARBA" id="ARBA00006880"/>
    </source>
</evidence>
<evidence type="ECO:0000313" key="15">
    <source>
        <dbReference type="Proteomes" id="UP000094936"/>
    </source>
</evidence>
<evidence type="ECO:0000256" key="8">
    <source>
        <dbReference type="ARBA" id="ARBA00022801"/>
    </source>
</evidence>
<keyword evidence="7" id="KW-1005">Bacterial flagellum biogenesis</keyword>
<comment type="subcellular location">
    <subcellularLocation>
        <location evidence="2">Periplasm</location>
    </subcellularLocation>
</comment>
<dbReference type="PANTHER" id="PTHR33308:SF9">
    <property type="entry name" value="PEPTIDOGLYCAN HYDROLASE FLGJ"/>
    <property type="match status" value="1"/>
</dbReference>
<dbReference type="PANTHER" id="PTHR33308">
    <property type="entry name" value="PEPTIDOGLYCAN HYDROLASE FLGJ"/>
    <property type="match status" value="1"/>
</dbReference>
<keyword evidence="14" id="KW-0969">Cilium</keyword>
<keyword evidence="9" id="KW-0326">Glycosidase</keyword>
<comment type="function">
    <text evidence="1">Flagellum-specific muramidase which hydrolyzes the peptidoglycan layer to assemble the rod structure in the periplasmic space.</text>
</comment>
<comment type="similarity">
    <text evidence="4">In the C-terminal section; belongs to the glycosyl hydrolase 73 family.</text>
</comment>
<feature type="compositionally biased region" description="Basic and acidic residues" evidence="12">
    <location>
        <begin position="127"/>
        <end position="146"/>
    </location>
</feature>
<accession>A0A1C3EEN5</accession>
<comment type="similarity">
    <text evidence="3">In the N-terminal section; belongs to the FlgJ family.</text>
</comment>
<dbReference type="InterPro" id="IPR013377">
    <property type="entry name" value="FlgJ"/>
</dbReference>
<feature type="region of interest" description="Disordered" evidence="12">
    <location>
        <begin position="153"/>
        <end position="172"/>
    </location>
</feature>
<gene>
    <name evidence="14" type="ORF">A8L45_15865</name>
</gene>
<dbReference type="Pfam" id="PF01832">
    <property type="entry name" value="Glucosaminidase"/>
    <property type="match status" value="1"/>
</dbReference>
<dbReference type="RefSeq" id="WP_068904033.1">
    <property type="nucleotide sequence ID" value="NZ_JBHUIF010000032.1"/>
</dbReference>
<dbReference type="Pfam" id="PF10135">
    <property type="entry name" value="Rod-binding"/>
    <property type="match status" value="1"/>
</dbReference>
<sequence length="326" mass="35546">MKSPVDTSFIHDLSSLDSLRQKAKSGNDTGDALRAAASQFESLFTQMLFKSMRDANSAFDAGLIDNRTSKFYQQMADEQMSSALSQQGSLGLADMIVQQLGGLANTEPMKVGANSASDRLRIPGRAPDVKAPDEQIVDDKKPDNDKDIIAEKTAATDTAEASAVPSTDRQRGFSSPAEFVSGLMPFAVKAGRALGADPAILLAQAALETGWGKKVISNGMASSFNLFNIKAHRGWDGDKVATRTLEFENDIPVNKQAAFRKYPSYEESFNDYTDFLTTQPRYKDALKESSDPESFIRGLHKAGYATDPSYSDKVLRVFDQVKSLIK</sequence>
<feature type="domain" description="Mannosyl-glycoprotein endo-beta-N-acetylglucosamidase-like" evidence="13">
    <location>
        <begin position="168"/>
        <end position="323"/>
    </location>
</feature>
<feature type="region of interest" description="Disordered" evidence="12">
    <location>
        <begin position="114"/>
        <end position="146"/>
    </location>
</feature>
<keyword evidence="6" id="KW-0574">Periplasm</keyword>
<evidence type="ECO:0000256" key="1">
    <source>
        <dbReference type="ARBA" id="ARBA00002954"/>
    </source>
</evidence>
<dbReference type="Gene3D" id="2.10.70.40">
    <property type="entry name" value="peptidoglycan hydrolase"/>
    <property type="match status" value="1"/>
</dbReference>
<organism evidence="14 15">
    <name type="scientific">Veronia pacifica</name>
    <dbReference type="NCBI Taxonomy" id="1080227"/>
    <lineage>
        <taxon>Bacteria</taxon>
        <taxon>Pseudomonadati</taxon>
        <taxon>Pseudomonadota</taxon>
        <taxon>Gammaproteobacteria</taxon>
        <taxon>Vibrionales</taxon>
        <taxon>Vibrionaceae</taxon>
        <taxon>Veronia</taxon>
    </lineage>
</organism>
<dbReference type="NCBIfam" id="TIGR02541">
    <property type="entry name" value="flagell_FlgJ"/>
    <property type="match status" value="1"/>
</dbReference>
<dbReference type="OrthoDB" id="289937at2"/>
<dbReference type="GO" id="GO:0004040">
    <property type="term" value="F:amidase activity"/>
    <property type="evidence" value="ECO:0007669"/>
    <property type="project" value="InterPro"/>
</dbReference>
<dbReference type="SMART" id="SM00047">
    <property type="entry name" value="LYZ2"/>
    <property type="match status" value="1"/>
</dbReference>
<dbReference type="AlphaFoldDB" id="A0A1C3EEN5"/>
<keyword evidence="8" id="KW-0378">Hydrolase</keyword>
<evidence type="ECO:0000259" key="13">
    <source>
        <dbReference type="SMART" id="SM00047"/>
    </source>
</evidence>
<comment type="caution">
    <text evidence="14">The sequence shown here is derived from an EMBL/GenBank/DDBJ whole genome shotgun (WGS) entry which is preliminary data.</text>
</comment>
<evidence type="ECO:0000256" key="4">
    <source>
        <dbReference type="ARBA" id="ARBA00007974"/>
    </source>
</evidence>
<evidence type="ECO:0000313" key="14">
    <source>
        <dbReference type="EMBL" id="ODA31717.1"/>
    </source>
</evidence>
<evidence type="ECO:0000256" key="12">
    <source>
        <dbReference type="SAM" id="MobiDB-lite"/>
    </source>
</evidence>
<dbReference type="GO" id="GO:0042597">
    <property type="term" value="C:periplasmic space"/>
    <property type="evidence" value="ECO:0007669"/>
    <property type="project" value="UniProtKB-SubCell"/>
</dbReference>
<dbReference type="Proteomes" id="UP000094936">
    <property type="component" value="Unassembled WGS sequence"/>
</dbReference>
<name>A0A1C3EEN5_9GAMM</name>
<evidence type="ECO:0000256" key="9">
    <source>
        <dbReference type="ARBA" id="ARBA00023295"/>
    </source>
</evidence>
<dbReference type="GO" id="GO:0071973">
    <property type="term" value="P:bacterial-type flagellum-dependent cell motility"/>
    <property type="evidence" value="ECO:0007669"/>
    <property type="project" value="TreeGrafter"/>
</dbReference>
<keyword evidence="14" id="KW-0966">Cell projection</keyword>
<dbReference type="STRING" id="1080227.A8L45_15865"/>
<evidence type="ECO:0000256" key="10">
    <source>
        <dbReference type="ARBA" id="ARBA00023316"/>
    </source>
</evidence>
<dbReference type="EMBL" id="LYBM01000031">
    <property type="protein sequence ID" value="ODA31717.1"/>
    <property type="molecule type" value="Genomic_DNA"/>
</dbReference>
<evidence type="ECO:0000256" key="7">
    <source>
        <dbReference type="ARBA" id="ARBA00022795"/>
    </source>
</evidence>
<feature type="compositionally biased region" description="Low complexity" evidence="12">
    <location>
        <begin position="153"/>
        <end position="163"/>
    </location>
</feature>
<dbReference type="InterPro" id="IPR002901">
    <property type="entry name" value="MGlyc_endo_b_GlcNAc-like_dom"/>
</dbReference>
<proteinExistence type="inferred from homology"/>
<protein>
    <recommendedName>
        <fullName evidence="5">Peptidoglycan hydrolase FlgJ</fullName>
    </recommendedName>
    <alternativeName>
        <fullName evidence="11">Muramidase FlgJ</fullName>
    </alternativeName>
</protein>
<dbReference type="Gene3D" id="1.10.530.10">
    <property type="match status" value="1"/>
</dbReference>
<dbReference type="GO" id="GO:0044780">
    <property type="term" value="P:bacterial-type flagellum assembly"/>
    <property type="evidence" value="ECO:0007669"/>
    <property type="project" value="InterPro"/>
</dbReference>
<evidence type="ECO:0000256" key="11">
    <source>
        <dbReference type="ARBA" id="ARBA00030835"/>
    </source>
</evidence>
<dbReference type="GO" id="GO:0071555">
    <property type="term" value="P:cell wall organization"/>
    <property type="evidence" value="ECO:0007669"/>
    <property type="project" value="UniProtKB-KW"/>
</dbReference>
<evidence type="ECO:0000256" key="6">
    <source>
        <dbReference type="ARBA" id="ARBA00022764"/>
    </source>
</evidence>
<keyword evidence="10" id="KW-0961">Cell wall biogenesis/degradation</keyword>
<evidence type="ECO:0000256" key="5">
    <source>
        <dbReference type="ARBA" id="ARBA00013433"/>
    </source>
</evidence>
<keyword evidence="14" id="KW-0282">Flagellum</keyword>
<dbReference type="InterPro" id="IPR051056">
    <property type="entry name" value="Glycosyl_Hydrolase_73"/>
</dbReference>